<name>A0A914E9F5_9BILA</name>
<evidence type="ECO:0000313" key="2">
    <source>
        <dbReference type="WBParaSite" id="ACRNAN_scaffold6243.g7642.t1"/>
    </source>
</evidence>
<dbReference type="WBParaSite" id="ACRNAN_scaffold6243.g7642.t1">
    <property type="protein sequence ID" value="ACRNAN_scaffold6243.g7642.t1"/>
    <property type="gene ID" value="ACRNAN_scaffold6243.g7642"/>
</dbReference>
<dbReference type="Proteomes" id="UP000887540">
    <property type="component" value="Unplaced"/>
</dbReference>
<evidence type="ECO:0000313" key="1">
    <source>
        <dbReference type="Proteomes" id="UP000887540"/>
    </source>
</evidence>
<keyword evidence="1" id="KW-1185">Reference proteome</keyword>
<proteinExistence type="predicted"/>
<accession>A0A914E9F5</accession>
<protein>
    <submittedName>
        <fullName evidence="2">Uncharacterized protein</fullName>
    </submittedName>
</protein>
<organism evidence="1 2">
    <name type="scientific">Acrobeloides nanus</name>
    <dbReference type="NCBI Taxonomy" id="290746"/>
    <lineage>
        <taxon>Eukaryota</taxon>
        <taxon>Metazoa</taxon>
        <taxon>Ecdysozoa</taxon>
        <taxon>Nematoda</taxon>
        <taxon>Chromadorea</taxon>
        <taxon>Rhabditida</taxon>
        <taxon>Tylenchina</taxon>
        <taxon>Cephalobomorpha</taxon>
        <taxon>Cephaloboidea</taxon>
        <taxon>Cephalobidae</taxon>
        <taxon>Acrobeloides</taxon>
    </lineage>
</organism>
<sequence length="112" mass="12873">MKLNVDNDQKISILSGQIKPTKGPEEILTYNKENFSDRTVTLFYRLINKKQIINLQELGEPINNALGSIPNNATHIVTEIEYGLQIAITFSWDDDNLDKDLRNTLRELDVRN</sequence>
<dbReference type="AlphaFoldDB" id="A0A914E9F5"/>
<reference evidence="2" key="1">
    <citation type="submission" date="2022-11" db="UniProtKB">
        <authorList>
            <consortium name="WormBaseParasite"/>
        </authorList>
    </citation>
    <scope>IDENTIFICATION</scope>
</reference>